<dbReference type="InterPro" id="IPR036116">
    <property type="entry name" value="FN3_sf"/>
</dbReference>
<dbReference type="PROSITE" id="PS50853">
    <property type="entry name" value="FN3"/>
    <property type="match status" value="1"/>
</dbReference>
<keyword evidence="1" id="KW-0472">Membrane</keyword>
<name>A0ABQ7TEX9_PHRPL</name>
<dbReference type="Proteomes" id="UP000826234">
    <property type="component" value="Unassembled WGS sequence"/>
</dbReference>
<evidence type="ECO:0000259" key="2">
    <source>
        <dbReference type="PROSITE" id="PS50853"/>
    </source>
</evidence>
<dbReference type="InterPro" id="IPR003961">
    <property type="entry name" value="FN3_dom"/>
</dbReference>
<keyword evidence="1" id="KW-1133">Transmembrane helix</keyword>
<evidence type="ECO:0000313" key="3">
    <source>
        <dbReference type="EMBL" id="KAH0627980.1"/>
    </source>
</evidence>
<reference evidence="3 4" key="1">
    <citation type="journal article" date="2022" name="Gigascience">
        <title>A chromosome-level genome assembly and annotation of the desert horned lizard, Phrynosoma platyrhinos, provides insight into chromosomal rearrangements among reptiles.</title>
        <authorList>
            <person name="Koochekian N."/>
            <person name="Ascanio A."/>
            <person name="Farleigh K."/>
            <person name="Card D.C."/>
            <person name="Schield D.R."/>
            <person name="Castoe T.A."/>
            <person name="Jezkova T."/>
        </authorList>
    </citation>
    <scope>NUCLEOTIDE SEQUENCE [LARGE SCALE GENOMIC DNA]</scope>
    <source>
        <strain evidence="3">NK-2021</strain>
    </source>
</reference>
<organism evidence="3 4">
    <name type="scientific">Phrynosoma platyrhinos</name>
    <name type="common">Desert horned lizard</name>
    <dbReference type="NCBI Taxonomy" id="52577"/>
    <lineage>
        <taxon>Eukaryota</taxon>
        <taxon>Metazoa</taxon>
        <taxon>Chordata</taxon>
        <taxon>Craniata</taxon>
        <taxon>Vertebrata</taxon>
        <taxon>Euteleostomi</taxon>
        <taxon>Lepidosauria</taxon>
        <taxon>Squamata</taxon>
        <taxon>Bifurcata</taxon>
        <taxon>Unidentata</taxon>
        <taxon>Episquamata</taxon>
        <taxon>Toxicofera</taxon>
        <taxon>Iguania</taxon>
        <taxon>Phrynosomatidae</taxon>
        <taxon>Phrynosomatinae</taxon>
        <taxon>Phrynosoma</taxon>
    </lineage>
</organism>
<keyword evidence="1" id="KW-0812">Transmembrane</keyword>
<sequence length="363" mass="41902">MKDVKRNLKHIYFSILEKCPSPSVIRAYQLFSKIIITWESPNDILQYELQYKEATQATSNWILVPIMNGAFNATVSSVKLSASYVARLRCLPKGESCSICVWSEEISIPHKLTEKPTILENTVKEISQGKMSIFLKWKTTQNKNTMGYHISIERIPSYCTRQTSLNISENWLYLNLSMAYYRIRISAYNEAGESPAVTCLIPGFTTADLPGQINVSNHQNHTVISWNLKYTPNYIVIDWGTGIKDMDLEIISGRTKSKTLGHLQPYQLYKVMLHAFHGRCEDFMKHEWTFGMTYFYAVEGDEGEFERILAGLCFGIILTMLFVVMVYSIVFKRLSLHLVYSSWLHLNHVMETTKFTWKKAIHL</sequence>
<dbReference type="Gene3D" id="2.60.40.10">
    <property type="entry name" value="Immunoglobulins"/>
    <property type="match status" value="2"/>
</dbReference>
<gene>
    <name evidence="3" type="ORF">JD844_008609</name>
</gene>
<protein>
    <recommendedName>
        <fullName evidence="2">Fibronectin type-III domain-containing protein</fullName>
    </recommendedName>
</protein>
<evidence type="ECO:0000313" key="4">
    <source>
        <dbReference type="Proteomes" id="UP000826234"/>
    </source>
</evidence>
<feature type="domain" description="Fibronectin type-III" evidence="2">
    <location>
        <begin position="19"/>
        <end position="116"/>
    </location>
</feature>
<dbReference type="SUPFAM" id="SSF49265">
    <property type="entry name" value="Fibronectin type III"/>
    <property type="match status" value="1"/>
</dbReference>
<dbReference type="InterPro" id="IPR013783">
    <property type="entry name" value="Ig-like_fold"/>
</dbReference>
<keyword evidence="4" id="KW-1185">Reference proteome</keyword>
<comment type="caution">
    <text evidence="3">The sequence shown here is derived from an EMBL/GenBank/DDBJ whole genome shotgun (WGS) entry which is preliminary data.</text>
</comment>
<proteinExistence type="predicted"/>
<dbReference type="SMART" id="SM00060">
    <property type="entry name" value="FN3"/>
    <property type="match status" value="3"/>
</dbReference>
<accession>A0ABQ7TEX9</accession>
<feature type="transmembrane region" description="Helical" evidence="1">
    <location>
        <begin position="308"/>
        <end position="330"/>
    </location>
</feature>
<dbReference type="EMBL" id="JAIPUX010000439">
    <property type="protein sequence ID" value="KAH0627980.1"/>
    <property type="molecule type" value="Genomic_DNA"/>
</dbReference>
<evidence type="ECO:0000256" key="1">
    <source>
        <dbReference type="SAM" id="Phobius"/>
    </source>
</evidence>